<comment type="caution">
    <text evidence="2">The sequence shown here is derived from an EMBL/GenBank/DDBJ whole genome shotgun (WGS) entry which is preliminary data.</text>
</comment>
<dbReference type="RefSeq" id="WP_121698464.1">
    <property type="nucleotide sequence ID" value="NZ_JBCLPP010000024.1"/>
</dbReference>
<dbReference type="EMBL" id="JBCLPP010000024">
    <property type="protein sequence ID" value="MEY8245825.1"/>
    <property type="molecule type" value="Genomic_DNA"/>
</dbReference>
<proteinExistence type="predicted"/>
<evidence type="ECO:0000313" key="3">
    <source>
        <dbReference type="Proteomes" id="UP001565200"/>
    </source>
</evidence>
<sequence length="432" mass="47326">MEARIVTGAAGSPHVLETPLTTPVTEEVSPDLLIGDIDSRIVKIRPMATPVDQISRLAPARKCKSMKLEYYSVDTPPEVNTLAAAVEQSASTDTALLMLNESNVFCVSDTVLAPDAMVNGHKVSVMMYVLESKDNAMKVRAIGVPSGILFPQLVLVSRLVRMGRAAAELDVQTANAQAIPVKLTNYCQIFKAQVEQSMMQRMSAKEVGWTLSDQEEVALMDMRMGMEKNFLFGVRHRFDKGLDYGEVFMTAGIWNQTSNDFTYTKGKLDALKLVALTRKAFTGNAGSARKILVAGSGFIEELSRLNTVKSLGAVETVTRWGIDFKEMHTNFGRLYVVLSEVFDMCGHADDGMVIDPEYLQKYVHIPFKAMPIDLCRSGQRNTEAVVLTEASCLVLRYPNAHMRIMAVPDGDNGGEVVPEGPGDSGDDNPFGE</sequence>
<organism evidence="2 3">
    <name type="scientific">Heminiphilus faecis</name>
    <dbReference type="NCBI Taxonomy" id="2601703"/>
    <lineage>
        <taxon>Bacteria</taxon>
        <taxon>Pseudomonadati</taxon>
        <taxon>Bacteroidota</taxon>
        <taxon>Bacteroidia</taxon>
        <taxon>Bacteroidales</taxon>
        <taxon>Muribaculaceae</taxon>
        <taxon>Heminiphilus</taxon>
    </lineage>
</organism>
<reference evidence="2 3" key="1">
    <citation type="submission" date="2024-03" db="EMBL/GenBank/DDBJ databases">
        <title>Mouse gut bacterial collection (mGBC) of GemPharmatech.</title>
        <authorList>
            <person name="He Y."/>
            <person name="Dong L."/>
            <person name="Wu D."/>
            <person name="Gao X."/>
            <person name="Lin Z."/>
        </authorList>
    </citation>
    <scope>NUCLEOTIDE SEQUENCE [LARGE SCALE GENOMIC DNA]</scope>
    <source>
        <strain evidence="2 3">54-13</strain>
    </source>
</reference>
<feature type="region of interest" description="Disordered" evidence="1">
    <location>
        <begin position="409"/>
        <end position="432"/>
    </location>
</feature>
<evidence type="ECO:0000256" key="1">
    <source>
        <dbReference type="SAM" id="MobiDB-lite"/>
    </source>
</evidence>
<gene>
    <name evidence="2" type="ORF">AAK873_09395</name>
</gene>
<protein>
    <submittedName>
        <fullName evidence="2">DUF5309 family protein</fullName>
    </submittedName>
</protein>
<name>A0ABV4D012_9BACT</name>
<dbReference type="InterPro" id="IPR035198">
    <property type="entry name" value="SU10_MCP"/>
</dbReference>
<keyword evidence="3" id="KW-1185">Reference proteome</keyword>
<accession>A0ABV4D012</accession>
<evidence type="ECO:0000313" key="2">
    <source>
        <dbReference type="EMBL" id="MEY8245825.1"/>
    </source>
</evidence>
<dbReference type="Pfam" id="PF17236">
    <property type="entry name" value="SU10_MCP"/>
    <property type="match status" value="1"/>
</dbReference>
<dbReference type="Proteomes" id="UP001565200">
    <property type="component" value="Unassembled WGS sequence"/>
</dbReference>